<name>A0A150LJ83_9BACL</name>
<protein>
    <submittedName>
        <fullName evidence="1">Uncharacterized protein</fullName>
    </submittedName>
</protein>
<dbReference type="STRING" id="81408.B4119_2299"/>
<dbReference type="AlphaFoldDB" id="A0A150LJ83"/>
<dbReference type="EMBL" id="LQYS01000066">
    <property type="protein sequence ID" value="KYD11802.1"/>
    <property type="molecule type" value="Genomic_DNA"/>
</dbReference>
<comment type="caution">
    <text evidence="1">The sequence shown here is derived from an EMBL/GenBank/DDBJ whole genome shotgun (WGS) entry which is preliminary data.</text>
</comment>
<proteinExistence type="predicted"/>
<dbReference type="PATRIC" id="fig|81408.3.peg.4388"/>
<evidence type="ECO:0000313" key="1">
    <source>
        <dbReference type="EMBL" id="KYD11802.1"/>
    </source>
</evidence>
<gene>
    <name evidence="1" type="ORF">B4119_2299</name>
</gene>
<organism evidence="1 2">
    <name type="scientific">Saccharococcus caldoxylosilyticus</name>
    <dbReference type="NCBI Taxonomy" id="81408"/>
    <lineage>
        <taxon>Bacteria</taxon>
        <taxon>Bacillati</taxon>
        <taxon>Bacillota</taxon>
        <taxon>Bacilli</taxon>
        <taxon>Bacillales</taxon>
        <taxon>Anoxybacillaceae</taxon>
        <taxon>Saccharococcus</taxon>
    </lineage>
</organism>
<dbReference type="Proteomes" id="UP000075455">
    <property type="component" value="Unassembled WGS sequence"/>
</dbReference>
<reference evidence="1 2" key="1">
    <citation type="submission" date="2016-01" db="EMBL/GenBank/DDBJ databases">
        <title>Draft Genome Sequences of Seven Thermophilic Sporeformers Isolated from Foods.</title>
        <authorList>
            <person name="Berendsen E.M."/>
            <person name="Wells-Bennik M.H."/>
            <person name="Krawcyk A.O."/>
            <person name="De Jong A."/>
            <person name="Holsappel S."/>
            <person name="Eijlander R.T."/>
            <person name="Kuipers O.P."/>
        </authorList>
    </citation>
    <scope>NUCLEOTIDE SEQUENCE [LARGE SCALE GENOMIC DNA]</scope>
    <source>
        <strain evidence="1 2">B4119</strain>
    </source>
</reference>
<sequence>MNMVNQHPFLSPLDKKFLSNLFPSHRLTLFVCILERKSHDMDEDKPFLLYVYIDH</sequence>
<evidence type="ECO:0000313" key="2">
    <source>
        <dbReference type="Proteomes" id="UP000075455"/>
    </source>
</evidence>
<accession>A0A150LJ83</accession>